<dbReference type="PANTHER" id="PTHR30483:SF6">
    <property type="entry name" value="PERIPLASMIC BINDING PROTEIN OF ABC TRANSPORTER FOR NATURAL AMINO ACIDS"/>
    <property type="match status" value="1"/>
</dbReference>
<dbReference type="Gene3D" id="3.40.50.2300">
    <property type="match status" value="2"/>
</dbReference>
<keyword evidence="4" id="KW-1185">Reference proteome</keyword>
<dbReference type="STRING" id="1337093.MBELCI_2675"/>
<reference evidence="3" key="1">
    <citation type="journal article" date="2013" name="Genome Announc.">
        <title>Draft Genome Sequence of Loktanella cinnabarina LL-001T, Isolated from Deep-Sea Floor Sediment.</title>
        <authorList>
            <person name="Nishi S."/>
            <person name="Tsubouchi T."/>
            <person name="Takaki Y."/>
            <person name="Koyanagi R."/>
            <person name="Satoh N."/>
            <person name="Maruyama T."/>
            <person name="Hatada Y."/>
        </authorList>
    </citation>
    <scope>NUCLEOTIDE SEQUENCE [LARGE SCALE GENOMIC DNA]</scope>
    <source>
        <strain evidence="3">LL-001</strain>
    </source>
</reference>
<feature type="chain" id="PRO_5005712675" evidence="2">
    <location>
        <begin position="21"/>
        <end position="390"/>
    </location>
</feature>
<keyword evidence="1" id="KW-0029">Amino-acid transport</keyword>
<keyword evidence="2" id="KW-0732">Signal</keyword>
<dbReference type="EMBL" id="BATB01000042">
    <property type="protein sequence ID" value="GAD56623.1"/>
    <property type="molecule type" value="Genomic_DNA"/>
</dbReference>
<evidence type="ECO:0000313" key="4">
    <source>
        <dbReference type="Proteomes" id="UP000016566"/>
    </source>
</evidence>
<dbReference type="InterPro" id="IPR028082">
    <property type="entry name" value="Peripla_BP_I"/>
</dbReference>
<dbReference type="OrthoDB" id="5341635at2"/>
<dbReference type="NCBIfam" id="TIGR03863">
    <property type="entry name" value="PQQ_ABC_bind"/>
    <property type="match status" value="1"/>
</dbReference>
<feature type="signal peptide" evidence="2">
    <location>
        <begin position="1"/>
        <end position="20"/>
    </location>
</feature>
<keyword evidence="1" id="KW-0813">Transport</keyword>
<accession>U3APF5</accession>
<evidence type="ECO:0000313" key="3">
    <source>
        <dbReference type="EMBL" id="GAD56623.1"/>
    </source>
</evidence>
<dbReference type="Proteomes" id="UP000016566">
    <property type="component" value="Unassembled WGS sequence"/>
</dbReference>
<dbReference type="InterPro" id="IPR051010">
    <property type="entry name" value="BCAA_transport"/>
</dbReference>
<organism evidence="3 4">
    <name type="scientific">Limimaricola cinnabarinus LL-001</name>
    <dbReference type="NCBI Taxonomy" id="1337093"/>
    <lineage>
        <taxon>Bacteria</taxon>
        <taxon>Pseudomonadati</taxon>
        <taxon>Pseudomonadota</taxon>
        <taxon>Alphaproteobacteria</taxon>
        <taxon>Rhodobacterales</taxon>
        <taxon>Paracoccaceae</taxon>
        <taxon>Limimaricola</taxon>
    </lineage>
</organism>
<name>U3APF5_9RHOB</name>
<dbReference type="InterPro" id="IPR022478">
    <property type="entry name" value="ABC_transptr_sub-bd_PQQ"/>
</dbReference>
<dbReference type="RefSeq" id="WP_021694724.1">
    <property type="nucleotide sequence ID" value="NZ_BATB01000042.1"/>
</dbReference>
<evidence type="ECO:0000256" key="1">
    <source>
        <dbReference type="ARBA" id="ARBA00022970"/>
    </source>
</evidence>
<dbReference type="PANTHER" id="PTHR30483">
    <property type="entry name" value="LEUCINE-SPECIFIC-BINDING PROTEIN"/>
    <property type="match status" value="1"/>
</dbReference>
<evidence type="ECO:0000256" key="2">
    <source>
        <dbReference type="SAM" id="SignalP"/>
    </source>
</evidence>
<sequence>MIRHAARILALGLWAGTAQAGIEVPVTWLRAEIDRPPVRSSLDTWPEDEGRAGAALGLADNATTGRFLGHDYRLHTLSVPPGGDLMEAAKAALARGGPLILDMPAEAMLAVADLPEARGALIFNTAAPEARLRGVDCRAAVLHTLPSTAMRTDALAQFLVQRRWDDLAMVTGARSEDADFAESLRGSLTKFGLKLRTEAPWLADADIRRNAGQEVPVFTQALPEHDVLLVADEAGDFARYVAYNTWTPRPLAGSEGLRPVAWAPVVEAWGAAQLQSRFRAQSDREMRPRDFAAWAAMRAIGEAVTRTGSADPAILRAFLLGPAFELGGFLGSPLSFRAWDGQMRQPIPLVTERAVVAMAPLEGFLHPSSEMDTLGTDAPETTCTAFEDTA</sequence>
<protein>
    <submittedName>
        <fullName evidence="3">Uncharacterized protein</fullName>
    </submittedName>
</protein>
<dbReference type="GO" id="GO:0006865">
    <property type="term" value="P:amino acid transport"/>
    <property type="evidence" value="ECO:0007669"/>
    <property type="project" value="UniProtKB-KW"/>
</dbReference>
<proteinExistence type="predicted"/>
<dbReference type="eggNOG" id="COG0683">
    <property type="taxonomic scope" value="Bacteria"/>
</dbReference>
<dbReference type="AlphaFoldDB" id="U3APF5"/>
<dbReference type="CDD" id="cd06268">
    <property type="entry name" value="PBP1_ABC_transporter_LIVBP-like"/>
    <property type="match status" value="1"/>
</dbReference>
<gene>
    <name evidence="3" type="ORF">MBELCI_2675</name>
</gene>
<comment type="caution">
    <text evidence="3">The sequence shown here is derived from an EMBL/GenBank/DDBJ whole genome shotgun (WGS) entry which is preliminary data.</text>
</comment>
<dbReference type="SUPFAM" id="SSF53822">
    <property type="entry name" value="Periplasmic binding protein-like I"/>
    <property type="match status" value="1"/>
</dbReference>